<evidence type="ECO:0000313" key="1">
    <source>
        <dbReference type="EMBL" id="GAX77175.1"/>
    </source>
</evidence>
<name>A0A250X298_9CHLO</name>
<comment type="caution">
    <text evidence="1">The sequence shown here is derived from an EMBL/GenBank/DDBJ whole genome shotgun (WGS) entry which is preliminary data.</text>
</comment>
<gene>
    <name evidence="1" type="ORF">CEUSTIGMA_g4620.t1</name>
</gene>
<dbReference type="AlphaFoldDB" id="A0A250X298"/>
<dbReference type="Proteomes" id="UP000232323">
    <property type="component" value="Unassembled WGS sequence"/>
</dbReference>
<organism evidence="1 2">
    <name type="scientific">Chlamydomonas eustigma</name>
    <dbReference type="NCBI Taxonomy" id="1157962"/>
    <lineage>
        <taxon>Eukaryota</taxon>
        <taxon>Viridiplantae</taxon>
        <taxon>Chlorophyta</taxon>
        <taxon>core chlorophytes</taxon>
        <taxon>Chlorophyceae</taxon>
        <taxon>CS clade</taxon>
        <taxon>Chlamydomonadales</taxon>
        <taxon>Chlamydomonadaceae</taxon>
        <taxon>Chlamydomonas</taxon>
    </lineage>
</organism>
<protein>
    <submittedName>
        <fullName evidence="1">Uncharacterized protein</fullName>
    </submittedName>
</protein>
<accession>A0A250X298</accession>
<keyword evidence="2" id="KW-1185">Reference proteome</keyword>
<evidence type="ECO:0000313" key="2">
    <source>
        <dbReference type="Proteomes" id="UP000232323"/>
    </source>
</evidence>
<dbReference type="EMBL" id="BEGY01000022">
    <property type="protein sequence ID" value="GAX77175.1"/>
    <property type="molecule type" value="Genomic_DNA"/>
</dbReference>
<sequence>MILQSLCKQNWKKEMSTLPEMDCHPLLPLRGMQITPEVVDHQSGNPLAVRNQRGSRSFAFAALVPMEQPLMSMPQHAYTNPVFQHVEFASYPPYHQRTARVGPTWNPPPPPRSVVSFQHVQNPTAPPTVHNPVFSDHHDGFGSGMRFPHDRNVSEDTVLRHTVMDPKINVEASSIPNFSTQMSGLVTVLPYVQKMRKYIVANLHKLTGHIATQLNLCLSSLVEPMQGVEFAYSHMEVIERMGPSASAWFDHIVSNLGMEVRWSSRNSVSLMLRNCPFGL</sequence>
<reference evidence="1 2" key="1">
    <citation type="submission" date="2017-08" db="EMBL/GenBank/DDBJ databases">
        <title>Acidophilic green algal genome provides insights into adaptation to an acidic environment.</title>
        <authorList>
            <person name="Hirooka S."/>
            <person name="Hirose Y."/>
            <person name="Kanesaki Y."/>
            <person name="Higuchi S."/>
            <person name="Fujiwara T."/>
            <person name="Onuma R."/>
            <person name="Era A."/>
            <person name="Ohbayashi R."/>
            <person name="Uzuka A."/>
            <person name="Nozaki H."/>
            <person name="Yoshikawa H."/>
            <person name="Miyagishima S.Y."/>
        </authorList>
    </citation>
    <scope>NUCLEOTIDE SEQUENCE [LARGE SCALE GENOMIC DNA]</scope>
    <source>
        <strain evidence="1 2">NIES-2499</strain>
    </source>
</reference>
<proteinExistence type="predicted"/>